<evidence type="ECO:0000313" key="8">
    <source>
        <dbReference type="Proteomes" id="UP001160148"/>
    </source>
</evidence>
<reference evidence="7 8" key="1">
    <citation type="submission" date="2023-01" db="EMBL/GenBank/DDBJ databases">
        <authorList>
            <person name="Whitehead M."/>
        </authorList>
    </citation>
    <scope>NUCLEOTIDE SEQUENCE [LARGE SCALE GENOMIC DNA]</scope>
</reference>
<dbReference type="PANTHER" id="PTHR21261">
    <property type="entry name" value="BEAT PROTEIN"/>
    <property type="match status" value="1"/>
</dbReference>
<dbReference type="InterPro" id="IPR013106">
    <property type="entry name" value="Ig_V-set"/>
</dbReference>
<keyword evidence="3" id="KW-1133">Transmembrane helix</keyword>
<feature type="domain" description="Ig-like" evidence="6">
    <location>
        <begin position="50"/>
        <end position="147"/>
    </location>
</feature>
<comment type="caution">
    <text evidence="7">The sequence shown here is derived from an EMBL/GenBank/DDBJ whole genome shotgun (WGS) entry which is preliminary data.</text>
</comment>
<protein>
    <recommendedName>
        <fullName evidence="6">Ig-like domain-containing protein</fullName>
    </recommendedName>
</protein>
<organism evidence="7 8">
    <name type="scientific">Macrosiphum euphorbiae</name>
    <name type="common">potato aphid</name>
    <dbReference type="NCBI Taxonomy" id="13131"/>
    <lineage>
        <taxon>Eukaryota</taxon>
        <taxon>Metazoa</taxon>
        <taxon>Ecdysozoa</taxon>
        <taxon>Arthropoda</taxon>
        <taxon>Hexapoda</taxon>
        <taxon>Insecta</taxon>
        <taxon>Pterygota</taxon>
        <taxon>Neoptera</taxon>
        <taxon>Paraneoptera</taxon>
        <taxon>Hemiptera</taxon>
        <taxon>Sternorrhyncha</taxon>
        <taxon>Aphidomorpha</taxon>
        <taxon>Aphidoidea</taxon>
        <taxon>Aphididae</taxon>
        <taxon>Macrosiphini</taxon>
        <taxon>Macrosiphum</taxon>
    </lineage>
</organism>
<dbReference type="PANTHER" id="PTHR21261:SF17">
    <property type="entry name" value="BEAT VI"/>
    <property type="match status" value="1"/>
</dbReference>
<dbReference type="PROSITE" id="PS50835">
    <property type="entry name" value="IG_LIKE"/>
    <property type="match status" value="2"/>
</dbReference>
<dbReference type="Gene3D" id="2.60.40.10">
    <property type="entry name" value="Immunoglobulins"/>
    <property type="match status" value="2"/>
</dbReference>
<name>A0AAV0VQD6_9HEMI</name>
<dbReference type="Proteomes" id="UP001160148">
    <property type="component" value="Unassembled WGS sequence"/>
</dbReference>
<dbReference type="InterPro" id="IPR036179">
    <property type="entry name" value="Ig-like_dom_sf"/>
</dbReference>
<keyword evidence="2" id="KW-0812">Transmembrane</keyword>
<dbReference type="AlphaFoldDB" id="A0AAV0VQD6"/>
<keyword evidence="5" id="KW-1015">Disulfide bond</keyword>
<evidence type="ECO:0000256" key="4">
    <source>
        <dbReference type="ARBA" id="ARBA00023136"/>
    </source>
</evidence>
<evidence type="ECO:0000256" key="2">
    <source>
        <dbReference type="ARBA" id="ARBA00022692"/>
    </source>
</evidence>
<dbReference type="InterPro" id="IPR013783">
    <property type="entry name" value="Ig-like_fold"/>
</dbReference>
<dbReference type="InterPro" id="IPR003599">
    <property type="entry name" value="Ig_sub"/>
</dbReference>
<dbReference type="SUPFAM" id="SSF48726">
    <property type="entry name" value="Immunoglobulin"/>
    <property type="match status" value="2"/>
</dbReference>
<evidence type="ECO:0000256" key="5">
    <source>
        <dbReference type="ARBA" id="ARBA00023157"/>
    </source>
</evidence>
<dbReference type="GO" id="GO:0016020">
    <property type="term" value="C:membrane"/>
    <property type="evidence" value="ECO:0007669"/>
    <property type="project" value="UniProtKB-SubCell"/>
</dbReference>
<dbReference type="InterPro" id="IPR007110">
    <property type="entry name" value="Ig-like_dom"/>
</dbReference>
<evidence type="ECO:0000259" key="6">
    <source>
        <dbReference type="PROSITE" id="PS50835"/>
    </source>
</evidence>
<keyword evidence="8" id="KW-1185">Reference proteome</keyword>
<dbReference type="Pfam" id="PF08205">
    <property type="entry name" value="C2-set_2"/>
    <property type="match status" value="1"/>
</dbReference>
<comment type="subcellular location">
    <subcellularLocation>
        <location evidence="1">Membrane</location>
        <topology evidence="1">Single-pass membrane protein</topology>
    </subcellularLocation>
</comment>
<evidence type="ECO:0000256" key="1">
    <source>
        <dbReference type="ARBA" id="ARBA00004167"/>
    </source>
</evidence>
<keyword evidence="4" id="KW-0472">Membrane</keyword>
<proteinExistence type="predicted"/>
<feature type="domain" description="Ig-like" evidence="6">
    <location>
        <begin position="168"/>
        <end position="274"/>
    </location>
</feature>
<evidence type="ECO:0000256" key="3">
    <source>
        <dbReference type="ARBA" id="ARBA00022989"/>
    </source>
</evidence>
<accession>A0AAV0VQD6</accession>
<sequence>MTSYESRKTVHHIICLTPVIRCTDGDGGAGGGDGGGGGGGGGQRGRMRIPDKCVGLRDLKIHVPVAVRSGSILRMNCTYDLENTALYSIKWYLRDQEFYRYVPKESPPTRVFPMPGIIVNVQESDENKVTIVNVQRELTGYYKCEVSADAPLFHTGIKTKLTYVTNEPSSPPTLQSNRMKYSAGDLINVSCIAGESYPAVNISWFLNNQTAETMKSVHINTVFEHKDKVTEMVSMRSYLITRASTLLFPTGRIKVMCEIYQFDLYKSSSEIELVDNAPPKSAQVIAPSLSPHSTGKAPRLQNWASITFIMLFIANTKLL</sequence>
<dbReference type="EMBL" id="CARXXK010000001">
    <property type="protein sequence ID" value="CAI6346398.1"/>
    <property type="molecule type" value="Genomic_DNA"/>
</dbReference>
<dbReference type="FunFam" id="2.60.40.10:FF:000437">
    <property type="entry name" value="Beat-IIIc, isoform A"/>
    <property type="match status" value="1"/>
</dbReference>
<evidence type="ECO:0000313" key="7">
    <source>
        <dbReference type="EMBL" id="CAI6346398.1"/>
    </source>
</evidence>
<gene>
    <name evidence="7" type="ORF">MEUPH1_LOCUS3312</name>
</gene>
<dbReference type="Pfam" id="PF07686">
    <property type="entry name" value="V-set"/>
    <property type="match status" value="1"/>
</dbReference>
<dbReference type="SMART" id="SM00409">
    <property type="entry name" value="IG"/>
    <property type="match status" value="1"/>
</dbReference>
<dbReference type="InterPro" id="IPR013162">
    <property type="entry name" value="CD80_C2-set"/>
</dbReference>